<dbReference type="PANTHER" id="PTHR30477:SF3">
    <property type="entry name" value="METAL TRANSPORT SYSTEM MEMBRANE PROTEIN CT_069-RELATED"/>
    <property type="match status" value="1"/>
</dbReference>
<keyword evidence="4" id="KW-1003">Cell membrane</keyword>
<dbReference type="GO" id="GO:0010043">
    <property type="term" value="P:response to zinc ion"/>
    <property type="evidence" value="ECO:0007669"/>
    <property type="project" value="TreeGrafter"/>
</dbReference>
<evidence type="ECO:0000313" key="10">
    <source>
        <dbReference type="EMBL" id="PJF46416.1"/>
    </source>
</evidence>
<evidence type="ECO:0000256" key="6">
    <source>
        <dbReference type="ARBA" id="ARBA00022989"/>
    </source>
</evidence>
<comment type="caution">
    <text evidence="10">The sequence shown here is derived from an EMBL/GenBank/DDBJ whole genome shotgun (WGS) entry which is preliminary data.</text>
</comment>
<evidence type="ECO:0000256" key="1">
    <source>
        <dbReference type="ARBA" id="ARBA00004651"/>
    </source>
</evidence>
<organism evidence="10 11">
    <name type="scientific">Candidatus Thermofonsia Clade 3 bacterium</name>
    <dbReference type="NCBI Taxonomy" id="2364212"/>
    <lineage>
        <taxon>Bacteria</taxon>
        <taxon>Bacillati</taxon>
        <taxon>Chloroflexota</taxon>
        <taxon>Candidatus Thermofontia</taxon>
        <taxon>Candidatus Thermofonsia Clade 3</taxon>
    </lineage>
</organism>
<gene>
    <name evidence="10" type="ORF">CUN48_13915</name>
</gene>
<dbReference type="PANTHER" id="PTHR30477">
    <property type="entry name" value="ABC-TRANSPORTER METAL-BINDING PROTEIN"/>
    <property type="match status" value="1"/>
</dbReference>
<evidence type="ECO:0000256" key="3">
    <source>
        <dbReference type="ARBA" id="ARBA00022448"/>
    </source>
</evidence>
<dbReference type="EMBL" id="PGTN01000220">
    <property type="protein sequence ID" value="PJF46416.1"/>
    <property type="molecule type" value="Genomic_DNA"/>
</dbReference>
<proteinExistence type="inferred from homology"/>
<dbReference type="Proteomes" id="UP000230790">
    <property type="component" value="Unassembled WGS sequence"/>
</dbReference>
<name>A0A2M8Q9E2_9CHLR</name>
<feature type="transmembrane region" description="Helical" evidence="9">
    <location>
        <begin position="20"/>
        <end position="39"/>
    </location>
</feature>
<dbReference type="GO" id="GO:0055085">
    <property type="term" value="P:transmembrane transport"/>
    <property type="evidence" value="ECO:0007669"/>
    <property type="project" value="InterPro"/>
</dbReference>
<protein>
    <submittedName>
        <fullName evidence="10">Zinc transporter</fullName>
    </submittedName>
</protein>
<keyword evidence="3 8" id="KW-0813">Transport</keyword>
<dbReference type="InterPro" id="IPR037294">
    <property type="entry name" value="ABC_BtuC-like"/>
</dbReference>
<feature type="non-terminal residue" evidence="10">
    <location>
        <position position="113"/>
    </location>
</feature>
<dbReference type="SUPFAM" id="SSF81345">
    <property type="entry name" value="ABC transporter involved in vitamin B12 uptake, BtuC"/>
    <property type="match status" value="1"/>
</dbReference>
<reference evidence="10 11" key="1">
    <citation type="submission" date="2017-11" db="EMBL/GenBank/DDBJ databases">
        <title>Evolution of Phototrophy in the Chloroflexi Phylum Driven by Horizontal Gene Transfer.</title>
        <authorList>
            <person name="Ward L.M."/>
            <person name="Hemp J."/>
            <person name="Shih P.M."/>
            <person name="Mcglynn S.E."/>
            <person name="Fischer W."/>
        </authorList>
    </citation>
    <scope>NUCLEOTIDE SEQUENCE [LARGE SCALE GENOMIC DNA]</scope>
    <source>
        <strain evidence="10">JP3_7</strain>
    </source>
</reference>
<evidence type="ECO:0000256" key="7">
    <source>
        <dbReference type="ARBA" id="ARBA00023136"/>
    </source>
</evidence>
<evidence type="ECO:0000256" key="8">
    <source>
        <dbReference type="RuleBase" id="RU003943"/>
    </source>
</evidence>
<evidence type="ECO:0000256" key="9">
    <source>
        <dbReference type="SAM" id="Phobius"/>
    </source>
</evidence>
<comment type="subcellular location">
    <subcellularLocation>
        <location evidence="1 8">Cell membrane</location>
        <topology evidence="1 8">Multi-pass membrane protein</topology>
    </subcellularLocation>
</comment>
<sequence>MDIGQLFHNLFFDYTLRTVALGAAILGVVSGALGAFAVLRRQSLLGDAISHAALPGIVIAFLLTRSREPVVFLLGALAAGWAATLSIAAITRTTRIKDDSALGLVLSVFFGFG</sequence>
<evidence type="ECO:0000256" key="2">
    <source>
        <dbReference type="ARBA" id="ARBA00008034"/>
    </source>
</evidence>
<comment type="similarity">
    <text evidence="2 8">Belongs to the ABC-3 integral membrane protein family.</text>
</comment>
<feature type="transmembrane region" description="Helical" evidence="9">
    <location>
        <begin position="70"/>
        <end position="90"/>
    </location>
</feature>
<evidence type="ECO:0000256" key="5">
    <source>
        <dbReference type="ARBA" id="ARBA00022692"/>
    </source>
</evidence>
<keyword evidence="7 9" id="KW-0472">Membrane</keyword>
<dbReference type="InterPro" id="IPR001626">
    <property type="entry name" value="ABC_TroCD"/>
</dbReference>
<dbReference type="AlphaFoldDB" id="A0A2M8Q9E2"/>
<evidence type="ECO:0000256" key="4">
    <source>
        <dbReference type="ARBA" id="ARBA00022475"/>
    </source>
</evidence>
<dbReference type="Pfam" id="PF00950">
    <property type="entry name" value="ABC-3"/>
    <property type="match status" value="1"/>
</dbReference>
<keyword evidence="5 8" id="KW-0812">Transmembrane</keyword>
<feature type="transmembrane region" description="Helical" evidence="9">
    <location>
        <begin position="44"/>
        <end position="64"/>
    </location>
</feature>
<keyword evidence="6 9" id="KW-1133">Transmembrane helix</keyword>
<dbReference type="GO" id="GO:0043190">
    <property type="term" value="C:ATP-binding cassette (ABC) transporter complex"/>
    <property type="evidence" value="ECO:0007669"/>
    <property type="project" value="InterPro"/>
</dbReference>
<accession>A0A2M8Q9E2</accession>
<evidence type="ECO:0000313" key="11">
    <source>
        <dbReference type="Proteomes" id="UP000230790"/>
    </source>
</evidence>